<dbReference type="InterPro" id="IPR001734">
    <property type="entry name" value="Na/solute_symporter"/>
</dbReference>
<feature type="transmembrane region" description="Helical" evidence="7">
    <location>
        <begin position="435"/>
        <end position="454"/>
    </location>
</feature>
<evidence type="ECO:0000313" key="8">
    <source>
        <dbReference type="EMBL" id="SIR34512.1"/>
    </source>
</evidence>
<feature type="transmembrane region" description="Helical" evidence="7">
    <location>
        <begin position="328"/>
        <end position="353"/>
    </location>
</feature>
<comment type="similarity">
    <text evidence="2 6">Belongs to the sodium:solute symporter (SSF) (TC 2.A.21) family.</text>
</comment>
<protein>
    <submittedName>
        <fullName evidence="8">Solute:Na+ symporter, SSS family</fullName>
    </submittedName>
</protein>
<comment type="subcellular location">
    <subcellularLocation>
        <location evidence="1">Membrane</location>
        <topology evidence="1">Multi-pass membrane protein</topology>
    </subcellularLocation>
</comment>
<dbReference type="GO" id="GO:0005412">
    <property type="term" value="F:D-glucose:sodium symporter activity"/>
    <property type="evidence" value="ECO:0007669"/>
    <property type="project" value="TreeGrafter"/>
</dbReference>
<feature type="transmembrane region" description="Helical" evidence="7">
    <location>
        <begin position="6"/>
        <end position="25"/>
    </location>
</feature>
<dbReference type="RefSeq" id="WP_076422838.1">
    <property type="nucleotide sequence ID" value="NZ_FTNM01000005.1"/>
</dbReference>
<dbReference type="Proteomes" id="UP000185924">
    <property type="component" value="Unassembled WGS sequence"/>
</dbReference>
<keyword evidence="5 7" id="KW-0472">Membrane</keyword>
<dbReference type="Pfam" id="PF00474">
    <property type="entry name" value="SSF"/>
    <property type="match status" value="1"/>
</dbReference>
<feature type="transmembrane region" description="Helical" evidence="7">
    <location>
        <begin position="123"/>
        <end position="145"/>
    </location>
</feature>
<feature type="transmembrane region" description="Helical" evidence="7">
    <location>
        <begin position="46"/>
        <end position="67"/>
    </location>
</feature>
<evidence type="ECO:0000256" key="1">
    <source>
        <dbReference type="ARBA" id="ARBA00004141"/>
    </source>
</evidence>
<sequence length="525" mass="57687">MNFSTLDFAIFIGYCVLIIAVGIWVSREKKGHIKNSTDYFLASKSLPWWAIGASLIASNISAEQFIGMSGSGFAIGLGIASYEFMAAATLIIVAKFFLPIYIKEGIFTMPQFLKLRYDDRIRTSLAIFWIMLYIFVNLTTVLYLSALALSVVFGVSTMWAIVGLAAVAVSYSIYGGLKAVAWTDVIQVVFLILGGLVTTFLALDAVSGGEGPMRGMAMLFEQAPEKFDMILSEENPFYKDLPGMTVLFGGMWIANISYWGFNQYIVQRALAAKSLKEVQWGLVFAAFLKLLIPLVVVIPGIAAFALNAEISRYDEAYPWLLSNLVPTGLKGLAFAALMAAALSSLSSMMNSTATIFTMDIYKAHLKPDANEKQLVVIGRLVSLTAIIIAVLVAEPLLGGEEQIFQFIQKYTGYVSPGIVVLFVFGLFWKKATSNAALATAIASVPFSIIIDQLFPTMPFLDQMGLVFLLLSTLMIVYSLYENKSRGIVPANPIQYDRSLFRTDMIFNVASFAIVLTLAAIYIIFW</sequence>
<dbReference type="EMBL" id="FTNM01000005">
    <property type="protein sequence ID" value="SIR34512.1"/>
    <property type="molecule type" value="Genomic_DNA"/>
</dbReference>
<proteinExistence type="inferred from homology"/>
<dbReference type="CDD" id="cd10325">
    <property type="entry name" value="SLC5sbd_vSGLT"/>
    <property type="match status" value="1"/>
</dbReference>
<feature type="transmembrane region" description="Helical" evidence="7">
    <location>
        <begin position="241"/>
        <end position="261"/>
    </location>
</feature>
<reference evidence="9" key="1">
    <citation type="submission" date="2017-01" db="EMBL/GenBank/DDBJ databases">
        <authorList>
            <person name="Varghese N."/>
            <person name="Submissions S."/>
        </authorList>
    </citation>
    <scope>NUCLEOTIDE SEQUENCE [LARGE SCALE GENOMIC DNA]</scope>
    <source>
        <strain evidence="9">DM9</strain>
    </source>
</reference>
<dbReference type="OrthoDB" id="9814523at2"/>
<organism evidence="8 9">
    <name type="scientific">Pontibacter lucknowensis</name>
    <dbReference type="NCBI Taxonomy" id="1077936"/>
    <lineage>
        <taxon>Bacteria</taxon>
        <taxon>Pseudomonadati</taxon>
        <taxon>Bacteroidota</taxon>
        <taxon>Cytophagia</taxon>
        <taxon>Cytophagales</taxon>
        <taxon>Hymenobacteraceae</taxon>
        <taxon>Pontibacter</taxon>
    </lineage>
</organism>
<keyword evidence="4 7" id="KW-1133">Transmembrane helix</keyword>
<feature type="transmembrane region" description="Helical" evidence="7">
    <location>
        <begin position="504"/>
        <end position="524"/>
    </location>
</feature>
<dbReference type="AlphaFoldDB" id="A0A1N7A5Z8"/>
<dbReference type="PANTHER" id="PTHR11819:SF195">
    <property type="entry name" value="SODIUM_GLUCOSE COTRANSPORTER 4"/>
    <property type="match status" value="1"/>
</dbReference>
<feature type="transmembrane region" description="Helical" evidence="7">
    <location>
        <begin position="79"/>
        <end position="102"/>
    </location>
</feature>
<feature type="transmembrane region" description="Helical" evidence="7">
    <location>
        <begin position="374"/>
        <end position="398"/>
    </location>
</feature>
<dbReference type="PANTHER" id="PTHR11819">
    <property type="entry name" value="SOLUTE CARRIER FAMILY 5"/>
    <property type="match status" value="1"/>
</dbReference>
<feature type="transmembrane region" description="Helical" evidence="7">
    <location>
        <begin position="460"/>
        <end position="480"/>
    </location>
</feature>
<evidence type="ECO:0000256" key="2">
    <source>
        <dbReference type="ARBA" id="ARBA00006434"/>
    </source>
</evidence>
<evidence type="ECO:0000256" key="6">
    <source>
        <dbReference type="RuleBase" id="RU362091"/>
    </source>
</evidence>
<dbReference type="InterPro" id="IPR038377">
    <property type="entry name" value="Na/Glc_symporter_sf"/>
</dbReference>
<dbReference type="GO" id="GO:0005886">
    <property type="term" value="C:plasma membrane"/>
    <property type="evidence" value="ECO:0007669"/>
    <property type="project" value="TreeGrafter"/>
</dbReference>
<feature type="transmembrane region" description="Helical" evidence="7">
    <location>
        <begin position="185"/>
        <end position="203"/>
    </location>
</feature>
<feature type="transmembrane region" description="Helical" evidence="7">
    <location>
        <begin position="410"/>
        <end position="428"/>
    </location>
</feature>
<dbReference type="STRING" id="1077936.SAMN05421545_3245"/>
<evidence type="ECO:0000256" key="4">
    <source>
        <dbReference type="ARBA" id="ARBA00022989"/>
    </source>
</evidence>
<feature type="transmembrane region" description="Helical" evidence="7">
    <location>
        <begin position="282"/>
        <end position="308"/>
    </location>
</feature>
<keyword evidence="9" id="KW-1185">Reference proteome</keyword>
<feature type="transmembrane region" description="Helical" evidence="7">
    <location>
        <begin position="151"/>
        <end position="173"/>
    </location>
</feature>
<dbReference type="NCBIfam" id="TIGR00813">
    <property type="entry name" value="sss"/>
    <property type="match status" value="1"/>
</dbReference>
<accession>A0A1N7A5Z8</accession>
<evidence type="ECO:0000256" key="7">
    <source>
        <dbReference type="SAM" id="Phobius"/>
    </source>
</evidence>
<evidence type="ECO:0000313" key="9">
    <source>
        <dbReference type="Proteomes" id="UP000185924"/>
    </source>
</evidence>
<keyword evidence="3 7" id="KW-0812">Transmembrane</keyword>
<dbReference type="Gene3D" id="1.20.1730.10">
    <property type="entry name" value="Sodium/glucose cotransporter"/>
    <property type="match status" value="1"/>
</dbReference>
<evidence type="ECO:0000256" key="5">
    <source>
        <dbReference type="ARBA" id="ARBA00023136"/>
    </source>
</evidence>
<gene>
    <name evidence="8" type="ORF">SAMN05421545_3245</name>
</gene>
<evidence type="ECO:0000256" key="3">
    <source>
        <dbReference type="ARBA" id="ARBA00022692"/>
    </source>
</evidence>
<dbReference type="PROSITE" id="PS50283">
    <property type="entry name" value="NA_SOLUT_SYMP_3"/>
    <property type="match status" value="1"/>
</dbReference>
<name>A0A1N7A5Z8_9BACT</name>